<dbReference type="GO" id="GO:0005829">
    <property type="term" value="C:cytosol"/>
    <property type="evidence" value="ECO:0007669"/>
    <property type="project" value="TreeGrafter"/>
</dbReference>
<dbReference type="GO" id="GO:0050660">
    <property type="term" value="F:flavin adenine dinucleotide binding"/>
    <property type="evidence" value="ECO:0007669"/>
    <property type="project" value="TreeGrafter"/>
</dbReference>
<protein>
    <submittedName>
        <fullName evidence="3">NAD(P)/FAD-dependent oxidoreductase</fullName>
    </submittedName>
    <submittedName>
        <fullName evidence="4">SidA/IucD/PvdA family monooxygenase</fullName>
    </submittedName>
</protein>
<feature type="region of interest" description="Disordered" evidence="2">
    <location>
        <begin position="382"/>
        <end position="407"/>
    </location>
</feature>
<evidence type="ECO:0000313" key="6">
    <source>
        <dbReference type="Proteomes" id="UP000517765"/>
    </source>
</evidence>
<dbReference type="PANTHER" id="PTHR43539">
    <property type="entry name" value="FLAVIN-BINDING MONOOXYGENASE-LIKE PROTEIN (AFU_ORTHOLOGUE AFUA_4G09220)"/>
    <property type="match status" value="1"/>
</dbReference>
<dbReference type="SUPFAM" id="SSF51905">
    <property type="entry name" value="FAD/NAD(P)-binding domain"/>
    <property type="match status" value="2"/>
</dbReference>
<dbReference type="EMBL" id="JABJXA010000099">
    <property type="protein sequence ID" value="MBB1260469.1"/>
    <property type="molecule type" value="Genomic_DNA"/>
</dbReference>
<accession>A0A5P0YMW2</accession>
<keyword evidence="4" id="KW-0503">Monooxygenase</keyword>
<evidence type="ECO:0000256" key="1">
    <source>
        <dbReference type="ARBA" id="ARBA00023002"/>
    </source>
</evidence>
<dbReference type="Gene3D" id="3.50.50.60">
    <property type="entry name" value="FAD/NAD(P)-binding domain"/>
    <property type="match status" value="1"/>
</dbReference>
<sequence length="407" mass="43098">MLTSSTDRPVHVVGAGPGGLAAAAALQSQGMRALVIERAQNAGASWRARHDSLRLHTTRRRSALPGLRIPRSAGRWPSAPDLVGYFERYVDHHRLEIATGVAVSRVDRADPADPDAGWLLRANGGRLLHAPTVVLATGRHDTPFVPDWPGLDGFPGQVLHSAHYRAPGPYAGLDVLVVGAGNSGAEIALDLQRGGAAAVHLAVRTPPHVMRRATLGWPAQYSGIALRRVPAFLGDGLTRATSRLTGPDLTDHGLPRPGGGRFTRARQGAFPVQVPGFVRAVRRGRIRPVAAVESFDGPRVRLADGSHLAPDVIVAATGYRSGLAELVGHLGVLDENGRPLAHGPRTAPGAPHLHFTGQTNPLSGTLRELNLDAERIARAVSRAHRRRAGTRPQAAESVPEPTTATRG</sequence>
<comment type="caution">
    <text evidence="4">The sequence shown here is derived from an EMBL/GenBank/DDBJ whole genome shotgun (WGS) entry which is preliminary data.</text>
</comment>
<evidence type="ECO:0000256" key="2">
    <source>
        <dbReference type="SAM" id="MobiDB-lite"/>
    </source>
</evidence>
<keyword evidence="1" id="KW-0560">Oxidoreductase</keyword>
<dbReference type="PRINTS" id="PR00368">
    <property type="entry name" value="FADPNR"/>
</dbReference>
<dbReference type="InterPro" id="IPR050982">
    <property type="entry name" value="Auxin_biosynth/cation_transpt"/>
</dbReference>
<dbReference type="Proteomes" id="UP000517765">
    <property type="component" value="Unassembled WGS sequence"/>
</dbReference>
<gene>
    <name evidence="4" type="ORF">FNX44_007245</name>
    <name evidence="3" type="ORF">H3147_16730</name>
</gene>
<reference evidence="6" key="2">
    <citation type="submission" date="2020-05" db="EMBL/GenBank/DDBJ databases">
        <title>Classification of alakaliphilic streptomycetes isolated from an alkaline soil next to Lonar Crater, India and a proposal for the recognition of Streptomyces alkaliterrae sp. nov.</title>
        <authorList>
            <person name="Golinska P."/>
        </authorList>
    </citation>
    <scope>NUCLEOTIDE SEQUENCE [LARGE SCALE GENOMIC DNA]</scope>
    <source>
        <strain evidence="6">OF8</strain>
    </source>
</reference>
<dbReference type="GO" id="GO:0004497">
    <property type="term" value="F:monooxygenase activity"/>
    <property type="evidence" value="ECO:0007669"/>
    <property type="project" value="UniProtKB-KW"/>
</dbReference>
<proteinExistence type="predicted"/>
<organism evidence="4 5">
    <name type="scientific">Streptomyces alkaliterrae</name>
    <dbReference type="NCBI Taxonomy" id="2213162"/>
    <lineage>
        <taxon>Bacteria</taxon>
        <taxon>Bacillati</taxon>
        <taxon>Actinomycetota</taxon>
        <taxon>Actinomycetes</taxon>
        <taxon>Kitasatosporales</taxon>
        <taxon>Streptomycetaceae</taxon>
        <taxon>Streptomyces</taxon>
    </lineage>
</organism>
<dbReference type="PRINTS" id="PR00469">
    <property type="entry name" value="PNDRDTASEII"/>
</dbReference>
<dbReference type="OrthoDB" id="4328825at2"/>
<reference evidence="4 5" key="1">
    <citation type="submission" date="2019-10" db="EMBL/GenBank/DDBJ databases">
        <title>Streptomyces sp. nov., a novel actinobacterium isolated from alkaline environment.</title>
        <authorList>
            <person name="Golinska P."/>
        </authorList>
    </citation>
    <scope>NUCLEOTIDE SEQUENCE [LARGE SCALE GENOMIC DNA]</scope>
    <source>
        <strain evidence="4 5">OF1</strain>
    </source>
</reference>
<evidence type="ECO:0000313" key="4">
    <source>
        <dbReference type="EMBL" id="MQS01673.1"/>
    </source>
</evidence>
<dbReference type="RefSeq" id="WP_143647146.1">
    <property type="nucleotide sequence ID" value="NZ_JABJXA010000099.1"/>
</dbReference>
<reference evidence="3" key="3">
    <citation type="journal article" name="Syst. Appl. Microbiol.">
        <title>Streptomyces alkaliterrae sp. nov., isolated from an alkaline soil, and emended descriptions of Streptomyces alkaliphilus, Streptomyces calidiresistens and Streptomyces durbertensis.</title>
        <authorList>
            <person name="Swiecimska M."/>
            <person name="Golinska P."/>
            <person name="Nouioui I."/>
            <person name="Wypij M."/>
            <person name="Rai M."/>
            <person name="Sangal V."/>
            <person name="Goodfellow M."/>
        </authorList>
    </citation>
    <scope>NUCLEOTIDE SEQUENCE</scope>
    <source>
        <strain evidence="3">OF8</strain>
    </source>
</reference>
<dbReference type="Pfam" id="PF13738">
    <property type="entry name" value="Pyr_redox_3"/>
    <property type="match status" value="1"/>
</dbReference>
<dbReference type="Proteomes" id="UP000320857">
    <property type="component" value="Unassembled WGS sequence"/>
</dbReference>
<dbReference type="PANTHER" id="PTHR43539:SF78">
    <property type="entry name" value="FLAVIN-CONTAINING MONOOXYGENASE"/>
    <property type="match status" value="1"/>
</dbReference>
<keyword evidence="5" id="KW-1185">Reference proteome</keyword>
<evidence type="ECO:0000313" key="5">
    <source>
        <dbReference type="Proteomes" id="UP000320857"/>
    </source>
</evidence>
<dbReference type="InterPro" id="IPR036188">
    <property type="entry name" value="FAD/NAD-bd_sf"/>
</dbReference>
<dbReference type="AlphaFoldDB" id="A0A5P0YMW2"/>
<dbReference type="EMBL" id="VJYK02000051">
    <property type="protein sequence ID" value="MQS01673.1"/>
    <property type="molecule type" value="Genomic_DNA"/>
</dbReference>
<name>A0A5P0YMW2_9ACTN</name>
<evidence type="ECO:0000313" key="3">
    <source>
        <dbReference type="EMBL" id="MBB1260469.1"/>
    </source>
</evidence>